<keyword evidence="2" id="KW-0812">Transmembrane</keyword>
<dbReference type="EMBL" id="KV427656">
    <property type="protein sequence ID" value="KZT02024.1"/>
    <property type="molecule type" value="Genomic_DNA"/>
</dbReference>
<dbReference type="AlphaFoldDB" id="A0A165C1D5"/>
<dbReference type="Proteomes" id="UP000076871">
    <property type="component" value="Unassembled WGS sequence"/>
</dbReference>
<organism evidence="3 4">
    <name type="scientific">Laetiporus sulphureus 93-53</name>
    <dbReference type="NCBI Taxonomy" id="1314785"/>
    <lineage>
        <taxon>Eukaryota</taxon>
        <taxon>Fungi</taxon>
        <taxon>Dikarya</taxon>
        <taxon>Basidiomycota</taxon>
        <taxon>Agaricomycotina</taxon>
        <taxon>Agaricomycetes</taxon>
        <taxon>Polyporales</taxon>
        <taxon>Laetiporus</taxon>
    </lineage>
</organism>
<evidence type="ECO:0000256" key="2">
    <source>
        <dbReference type="SAM" id="Phobius"/>
    </source>
</evidence>
<sequence>MKFAWSKRSMGSYQSLPPANPAAPHTKYRRPYYSKRFIKIAVVVFVSFAIAIILGYVYLFRLPLKIHFGQPEKDEHLPPLYTRFHNYELSLPQHQLDTGSQDSPNGKYFWVANHARST</sequence>
<dbReference type="RefSeq" id="XP_040759764.1">
    <property type="nucleotide sequence ID" value="XM_040909858.1"/>
</dbReference>
<keyword evidence="4" id="KW-1185">Reference proteome</keyword>
<evidence type="ECO:0000313" key="4">
    <source>
        <dbReference type="Proteomes" id="UP000076871"/>
    </source>
</evidence>
<evidence type="ECO:0000256" key="1">
    <source>
        <dbReference type="SAM" id="MobiDB-lite"/>
    </source>
</evidence>
<protein>
    <submittedName>
        <fullName evidence="3">Uncharacterized protein</fullName>
    </submittedName>
</protein>
<reference evidence="3 4" key="1">
    <citation type="journal article" date="2016" name="Mol. Biol. Evol.">
        <title>Comparative Genomics of Early-Diverging Mushroom-Forming Fungi Provides Insights into the Origins of Lignocellulose Decay Capabilities.</title>
        <authorList>
            <person name="Nagy L.G."/>
            <person name="Riley R."/>
            <person name="Tritt A."/>
            <person name="Adam C."/>
            <person name="Daum C."/>
            <person name="Floudas D."/>
            <person name="Sun H."/>
            <person name="Yadav J.S."/>
            <person name="Pangilinan J."/>
            <person name="Larsson K.H."/>
            <person name="Matsuura K."/>
            <person name="Barry K."/>
            <person name="Labutti K."/>
            <person name="Kuo R."/>
            <person name="Ohm R.A."/>
            <person name="Bhattacharya S.S."/>
            <person name="Shirouzu T."/>
            <person name="Yoshinaga Y."/>
            <person name="Martin F.M."/>
            <person name="Grigoriev I.V."/>
            <person name="Hibbett D.S."/>
        </authorList>
    </citation>
    <scope>NUCLEOTIDE SEQUENCE [LARGE SCALE GENOMIC DNA]</scope>
    <source>
        <strain evidence="3 4">93-53</strain>
    </source>
</reference>
<accession>A0A165C1D5</accession>
<dbReference type="InParanoid" id="A0A165C1D5"/>
<name>A0A165C1D5_9APHY</name>
<dbReference type="GeneID" id="63826887"/>
<keyword evidence="2" id="KW-0472">Membrane</keyword>
<feature type="region of interest" description="Disordered" evidence="1">
    <location>
        <begin position="1"/>
        <end position="25"/>
    </location>
</feature>
<keyword evidence="2" id="KW-1133">Transmembrane helix</keyword>
<evidence type="ECO:0000313" key="3">
    <source>
        <dbReference type="EMBL" id="KZT02024.1"/>
    </source>
</evidence>
<gene>
    <name evidence="3" type="ORF">LAESUDRAFT_730527</name>
</gene>
<proteinExistence type="predicted"/>
<feature type="transmembrane region" description="Helical" evidence="2">
    <location>
        <begin position="37"/>
        <end position="59"/>
    </location>
</feature>